<keyword evidence="2" id="KW-1185">Reference proteome</keyword>
<dbReference type="GO" id="GO:0032259">
    <property type="term" value="P:methylation"/>
    <property type="evidence" value="ECO:0007669"/>
    <property type="project" value="UniProtKB-KW"/>
</dbReference>
<proteinExistence type="predicted"/>
<evidence type="ECO:0000313" key="2">
    <source>
        <dbReference type="Proteomes" id="UP000315252"/>
    </source>
</evidence>
<dbReference type="GO" id="GO:0008168">
    <property type="term" value="F:methyltransferase activity"/>
    <property type="evidence" value="ECO:0007669"/>
    <property type="project" value="UniProtKB-KW"/>
</dbReference>
<keyword evidence="1" id="KW-0808">Transferase</keyword>
<sequence length="273" mass="29644">MTLFNIARRGFFIPYRYAESLPDAGERASYAAIERLLEQSRPVFAEFLASMAPYADDFARIGADPPPQPRWNQSWFPRLDAAAAYCLVRAHAPKRIIEVGSGHSTRFVARAIADGGLDTQVTAIDPAPRADLGSLPVNLVRKTLHEAGTGLFEQLEAGDFLMIDSSHILMPGSDVDVLFGQVLPALPAGVLVQIHDVFLPDDYPAAWDWRGYNEQLGVLPLLGSGGWEAVFACHFAVSRMAEEVAASAAGGLEMPTEAIESAFWLRKTCDAVG</sequence>
<dbReference type="OrthoDB" id="9795498at2"/>
<dbReference type="Gene3D" id="3.40.50.150">
    <property type="entry name" value="Vaccinia Virus protein VP39"/>
    <property type="match status" value="1"/>
</dbReference>
<dbReference type="AlphaFoldDB" id="A0A545TRG0"/>
<comment type="caution">
    <text evidence="1">The sequence shown here is derived from an EMBL/GenBank/DDBJ whole genome shotgun (WGS) entry which is preliminary data.</text>
</comment>
<dbReference type="EMBL" id="VHSH01000004">
    <property type="protein sequence ID" value="TQV79808.1"/>
    <property type="molecule type" value="Genomic_DNA"/>
</dbReference>
<protein>
    <submittedName>
        <fullName evidence="1">Class I SAM-dependent methyltransferase</fullName>
    </submittedName>
</protein>
<dbReference type="Proteomes" id="UP000315252">
    <property type="component" value="Unassembled WGS sequence"/>
</dbReference>
<evidence type="ECO:0000313" key="1">
    <source>
        <dbReference type="EMBL" id="TQV79808.1"/>
    </source>
</evidence>
<gene>
    <name evidence="1" type="ORF">FKG95_14010</name>
</gene>
<reference evidence="1 2" key="1">
    <citation type="submission" date="2019-06" db="EMBL/GenBank/DDBJ databases">
        <title>Whole genome sequence for Rhodospirillaceae sp. R148.</title>
        <authorList>
            <person name="Wang G."/>
        </authorList>
    </citation>
    <scope>NUCLEOTIDE SEQUENCE [LARGE SCALE GENOMIC DNA]</scope>
    <source>
        <strain evidence="1 2">R148</strain>
    </source>
</reference>
<dbReference type="RefSeq" id="WP_142896988.1">
    <property type="nucleotide sequence ID" value="NZ_ML660055.1"/>
</dbReference>
<name>A0A545TRG0_9PROT</name>
<dbReference type="SUPFAM" id="SSF53335">
    <property type="entry name" value="S-adenosyl-L-methionine-dependent methyltransferases"/>
    <property type="match status" value="1"/>
</dbReference>
<organism evidence="1 2">
    <name type="scientific">Denitrobaculum tricleocarpae</name>
    <dbReference type="NCBI Taxonomy" id="2591009"/>
    <lineage>
        <taxon>Bacteria</taxon>
        <taxon>Pseudomonadati</taxon>
        <taxon>Pseudomonadota</taxon>
        <taxon>Alphaproteobacteria</taxon>
        <taxon>Rhodospirillales</taxon>
        <taxon>Rhodospirillaceae</taxon>
        <taxon>Denitrobaculum</taxon>
    </lineage>
</organism>
<dbReference type="Pfam" id="PF13578">
    <property type="entry name" value="Methyltransf_24"/>
    <property type="match status" value="1"/>
</dbReference>
<accession>A0A545TRG0</accession>
<dbReference type="InterPro" id="IPR029063">
    <property type="entry name" value="SAM-dependent_MTases_sf"/>
</dbReference>
<keyword evidence="1" id="KW-0489">Methyltransferase</keyword>